<feature type="region of interest" description="Disordered" evidence="2">
    <location>
        <begin position="1"/>
        <end position="38"/>
    </location>
</feature>
<keyword evidence="3" id="KW-0812">Transmembrane</keyword>
<keyword evidence="5" id="KW-1185">Reference proteome</keyword>
<feature type="transmembrane region" description="Helical" evidence="3">
    <location>
        <begin position="43"/>
        <end position="64"/>
    </location>
</feature>
<sequence>MSSRTHRDQGPETAPVPSVPAEFPAVVGQEEQDGARDHGRRRWVVPVLAVALVLSLAAAGYLLALARAWEDRAGTLEETARDLGGELGQARADLEESRSTLALVESQLEVAQGQIHELADAVAQTGDDREVQRQVAEYQAQLSANAAAVAGAMDECIAGQEDLITHLEEAARPTPSPTPSASASAGEDADADADDEEPEAPEVDVAALREEVAGRCALAEEAHTSLQERLDDQ</sequence>
<evidence type="ECO:0000256" key="3">
    <source>
        <dbReference type="SAM" id="Phobius"/>
    </source>
</evidence>
<feature type="coiled-coil region" evidence="1">
    <location>
        <begin position="94"/>
        <end position="121"/>
    </location>
</feature>
<keyword evidence="3" id="KW-0472">Membrane</keyword>
<name>A0ABR8Z6F2_9MICO</name>
<evidence type="ECO:0000313" key="5">
    <source>
        <dbReference type="Proteomes" id="UP000661894"/>
    </source>
</evidence>
<organism evidence="4 5">
    <name type="scientific">Oceanitalea stevensii</name>
    <dbReference type="NCBI Taxonomy" id="2763072"/>
    <lineage>
        <taxon>Bacteria</taxon>
        <taxon>Bacillati</taxon>
        <taxon>Actinomycetota</taxon>
        <taxon>Actinomycetes</taxon>
        <taxon>Micrococcales</taxon>
        <taxon>Bogoriellaceae</taxon>
        <taxon>Georgenia</taxon>
    </lineage>
</organism>
<comment type="caution">
    <text evidence="4">The sequence shown here is derived from an EMBL/GenBank/DDBJ whole genome shotgun (WGS) entry which is preliminary data.</text>
</comment>
<reference evidence="4 5" key="1">
    <citation type="submission" date="2020-08" db="EMBL/GenBank/DDBJ databases">
        <title>A Genomic Blueprint of the Chicken Gut Microbiome.</title>
        <authorList>
            <person name="Gilroy R."/>
            <person name="Ravi A."/>
            <person name="Getino M."/>
            <person name="Pursley I."/>
            <person name="Horton D.L."/>
            <person name="Alikhan N.-F."/>
            <person name="Baker D."/>
            <person name="Gharbi K."/>
            <person name="Hall N."/>
            <person name="Watson M."/>
            <person name="Adriaenssens E.M."/>
            <person name="Foster-Nyarko E."/>
            <person name="Jarju S."/>
            <person name="Secka A."/>
            <person name="Antonio M."/>
            <person name="Oren A."/>
            <person name="Chaudhuri R."/>
            <person name="La Ragione R.M."/>
            <person name="Hildebrand F."/>
            <person name="Pallen M.J."/>
        </authorList>
    </citation>
    <scope>NUCLEOTIDE SEQUENCE [LARGE SCALE GENOMIC DNA]</scope>
    <source>
        <strain evidence="4 5">Sa1BUA1</strain>
    </source>
</reference>
<dbReference type="Proteomes" id="UP000661894">
    <property type="component" value="Unassembled WGS sequence"/>
</dbReference>
<feature type="compositionally biased region" description="Basic and acidic residues" evidence="2">
    <location>
        <begin position="1"/>
        <end position="10"/>
    </location>
</feature>
<evidence type="ECO:0000256" key="1">
    <source>
        <dbReference type="SAM" id="Coils"/>
    </source>
</evidence>
<evidence type="ECO:0000313" key="4">
    <source>
        <dbReference type="EMBL" id="MBD8063840.1"/>
    </source>
</evidence>
<proteinExistence type="predicted"/>
<feature type="compositionally biased region" description="Acidic residues" evidence="2">
    <location>
        <begin position="187"/>
        <end position="202"/>
    </location>
</feature>
<accession>A0ABR8Z6F2</accession>
<keyword evidence="1" id="KW-0175">Coiled coil</keyword>
<gene>
    <name evidence="4" type="ORF">H9624_16095</name>
</gene>
<keyword evidence="3" id="KW-1133">Transmembrane helix</keyword>
<protein>
    <submittedName>
        <fullName evidence="4">Uncharacterized protein</fullName>
    </submittedName>
</protein>
<dbReference type="EMBL" id="JACSPO010000021">
    <property type="protein sequence ID" value="MBD8063840.1"/>
    <property type="molecule type" value="Genomic_DNA"/>
</dbReference>
<dbReference type="RefSeq" id="WP_251840933.1">
    <property type="nucleotide sequence ID" value="NZ_JACSPO010000021.1"/>
</dbReference>
<evidence type="ECO:0000256" key="2">
    <source>
        <dbReference type="SAM" id="MobiDB-lite"/>
    </source>
</evidence>
<feature type="region of interest" description="Disordered" evidence="2">
    <location>
        <begin position="170"/>
        <end position="208"/>
    </location>
</feature>